<keyword evidence="7" id="KW-0645">Protease</keyword>
<evidence type="ECO:0000259" key="19">
    <source>
        <dbReference type="PROSITE" id="PS52035"/>
    </source>
</evidence>
<keyword evidence="9 18" id="KW-0732">Signal</keyword>
<dbReference type="GO" id="GO:0005576">
    <property type="term" value="C:extracellular region"/>
    <property type="evidence" value="ECO:0007669"/>
    <property type="project" value="UniProtKB-SubCell"/>
</dbReference>
<comment type="caution">
    <text evidence="20">The sequence shown here is derived from an EMBL/GenBank/DDBJ whole genome shotgun (WGS) entry which is preliminary data.</text>
</comment>
<dbReference type="Gene3D" id="3.40.630.10">
    <property type="entry name" value="Zn peptidases"/>
    <property type="match status" value="1"/>
</dbReference>
<keyword evidence="5" id="KW-0964">Secreted</keyword>
<evidence type="ECO:0000256" key="10">
    <source>
        <dbReference type="ARBA" id="ARBA00022801"/>
    </source>
</evidence>
<dbReference type="GO" id="GO:0004181">
    <property type="term" value="F:metallocarboxypeptidase activity"/>
    <property type="evidence" value="ECO:0007669"/>
    <property type="project" value="InterPro"/>
</dbReference>
<keyword evidence="11" id="KW-0862">Zinc</keyword>
<dbReference type="InterPro" id="IPR000834">
    <property type="entry name" value="Peptidase_M14"/>
</dbReference>
<evidence type="ECO:0000256" key="5">
    <source>
        <dbReference type="ARBA" id="ARBA00022525"/>
    </source>
</evidence>
<dbReference type="PROSITE" id="PS00132">
    <property type="entry name" value="CARBOXYPEPT_ZN_1"/>
    <property type="match status" value="1"/>
</dbReference>
<dbReference type="EMBL" id="JOKZ01000152">
    <property type="protein sequence ID" value="KKP02387.1"/>
    <property type="molecule type" value="Genomic_DNA"/>
</dbReference>
<accession>A0A0F9ZQ36</accession>
<evidence type="ECO:0000256" key="13">
    <source>
        <dbReference type="ARBA" id="ARBA00023049"/>
    </source>
</evidence>
<evidence type="ECO:0000256" key="18">
    <source>
        <dbReference type="SAM" id="SignalP"/>
    </source>
</evidence>
<keyword evidence="13" id="KW-0482">Metalloprotease</keyword>
<evidence type="ECO:0000256" key="4">
    <source>
        <dbReference type="ARBA" id="ARBA00005988"/>
    </source>
</evidence>
<evidence type="ECO:0000256" key="2">
    <source>
        <dbReference type="ARBA" id="ARBA00003091"/>
    </source>
</evidence>
<dbReference type="Gene3D" id="2.120.10.30">
    <property type="entry name" value="TolB, C-terminal domain"/>
    <property type="match status" value="1"/>
</dbReference>
<dbReference type="InterPro" id="IPR036990">
    <property type="entry name" value="M14A-like_propep"/>
</dbReference>
<keyword evidence="15" id="KW-1015">Disulfide bond</keyword>
<gene>
    <name evidence="20" type="ORF">THAR02_05499</name>
</gene>
<dbReference type="SUPFAM" id="SSF54897">
    <property type="entry name" value="Protease propeptides/inhibitors"/>
    <property type="match status" value="1"/>
</dbReference>
<feature type="domain" description="Peptidase M14" evidence="19">
    <location>
        <begin position="122"/>
        <end position="421"/>
    </location>
</feature>
<dbReference type="InterPro" id="IPR057246">
    <property type="entry name" value="CARBOXYPEPT_ZN_1"/>
</dbReference>
<name>A0A0F9ZQ36_TRIHA</name>
<keyword evidence="8" id="KW-0479">Metal-binding</keyword>
<dbReference type="CDD" id="cd03860">
    <property type="entry name" value="M14_CP_A-B_like"/>
    <property type="match status" value="1"/>
</dbReference>
<evidence type="ECO:0000256" key="16">
    <source>
        <dbReference type="ARBA" id="ARBA00081330"/>
    </source>
</evidence>
<evidence type="ECO:0000256" key="6">
    <source>
        <dbReference type="ARBA" id="ARBA00022645"/>
    </source>
</evidence>
<comment type="cofactor">
    <cofactor evidence="1">
        <name>Zn(2+)</name>
        <dbReference type="ChEBI" id="CHEBI:29105"/>
    </cofactor>
</comment>
<feature type="chain" id="PRO_5002530924" description="Carboxypeptidase M14A" evidence="18">
    <location>
        <begin position="17"/>
        <end position="854"/>
    </location>
</feature>
<dbReference type="PROSITE" id="PS52035">
    <property type="entry name" value="PEPTIDASE_M14"/>
    <property type="match status" value="1"/>
</dbReference>
<dbReference type="Proteomes" id="UP000034112">
    <property type="component" value="Unassembled WGS sequence"/>
</dbReference>
<dbReference type="FunFam" id="3.40.630.10:FF:000040">
    <property type="entry name" value="zinc carboxypeptidase"/>
    <property type="match status" value="1"/>
</dbReference>
<keyword evidence="12" id="KW-0843">Virulence</keyword>
<dbReference type="GO" id="GO:0006508">
    <property type="term" value="P:proteolysis"/>
    <property type="evidence" value="ECO:0007669"/>
    <property type="project" value="UniProtKB-KW"/>
</dbReference>
<evidence type="ECO:0000256" key="9">
    <source>
        <dbReference type="ARBA" id="ARBA00022729"/>
    </source>
</evidence>
<comment type="subcellular location">
    <subcellularLocation>
        <location evidence="3">Secreted</location>
    </subcellularLocation>
</comment>
<feature type="signal peptide" evidence="18">
    <location>
        <begin position="1"/>
        <end position="16"/>
    </location>
</feature>
<keyword evidence="6 20" id="KW-0121">Carboxypeptidase</keyword>
<evidence type="ECO:0000313" key="20">
    <source>
        <dbReference type="EMBL" id="KKP02387.1"/>
    </source>
</evidence>
<dbReference type="Pfam" id="PF00246">
    <property type="entry name" value="Peptidase_M14"/>
    <property type="match status" value="1"/>
</dbReference>
<evidence type="ECO:0000313" key="21">
    <source>
        <dbReference type="Proteomes" id="UP000034112"/>
    </source>
</evidence>
<dbReference type="PRINTS" id="PR00765">
    <property type="entry name" value="CRBOXYPTASEA"/>
</dbReference>
<evidence type="ECO:0000256" key="3">
    <source>
        <dbReference type="ARBA" id="ARBA00004613"/>
    </source>
</evidence>
<dbReference type="GO" id="GO:0008270">
    <property type="term" value="F:zinc ion binding"/>
    <property type="evidence" value="ECO:0007669"/>
    <property type="project" value="InterPro"/>
</dbReference>
<dbReference type="PANTHER" id="PTHR11705:SF143">
    <property type="entry name" value="SLL0236 PROTEIN"/>
    <property type="match status" value="1"/>
</dbReference>
<evidence type="ECO:0000256" key="14">
    <source>
        <dbReference type="ARBA" id="ARBA00023145"/>
    </source>
</evidence>
<evidence type="ECO:0000256" key="1">
    <source>
        <dbReference type="ARBA" id="ARBA00001947"/>
    </source>
</evidence>
<dbReference type="InterPro" id="IPR003146">
    <property type="entry name" value="M14A_act_pep"/>
</dbReference>
<evidence type="ECO:0000256" key="11">
    <source>
        <dbReference type="ARBA" id="ARBA00022833"/>
    </source>
</evidence>
<proteinExistence type="inferred from homology"/>
<reference evidence="21" key="1">
    <citation type="journal article" date="2015" name="Genome Announc.">
        <title>Draft whole-genome sequence of the biocontrol agent Trichoderma harzianum T6776.</title>
        <authorList>
            <person name="Baroncelli R."/>
            <person name="Piaggeschi G."/>
            <person name="Fiorini L."/>
            <person name="Bertolini E."/>
            <person name="Zapparata A."/>
            <person name="Pe M.E."/>
            <person name="Sarrocco S."/>
            <person name="Vannacci G."/>
        </authorList>
    </citation>
    <scope>NUCLEOTIDE SEQUENCE [LARGE SCALE GENOMIC DNA]</scope>
    <source>
        <strain evidence="21">T6776</strain>
    </source>
</reference>
<feature type="active site" description="Proton donor/acceptor" evidence="17">
    <location>
        <position position="387"/>
    </location>
</feature>
<dbReference type="Pfam" id="PF02244">
    <property type="entry name" value="Propep_M14"/>
    <property type="match status" value="1"/>
</dbReference>
<keyword evidence="10" id="KW-0378">Hydrolase</keyword>
<dbReference type="InterPro" id="IPR011042">
    <property type="entry name" value="6-blade_b-propeller_TolB-like"/>
</dbReference>
<evidence type="ECO:0000256" key="7">
    <source>
        <dbReference type="ARBA" id="ARBA00022670"/>
    </source>
</evidence>
<dbReference type="Gene3D" id="3.30.70.340">
    <property type="entry name" value="Metallocarboxypeptidase-like"/>
    <property type="match status" value="1"/>
</dbReference>
<keyword evidence="14" id="KW-0865">Zymogen</keyword>
<dbReference type="SMART" id="SM00631">
    <property type="entry name" value="Zn_pept"/>
    <property type="match status" value="1"/>
</dbReference>
<evidence type="ECO:0000256" key="12">
    <source>
        <dbReference type="ARBA" id="ARBA00023026"/>
    </source>
</evidence>
<sequence>MKSLTLLSALIASASAAVLQPHKVSYDGHKVFRLSVDAHNIDRINDIVNTLNLQTWKPARKAGSFADIVVSPDQLETFNKATSGLKPVVMHEDLGLSIEKESTFQPYSIDAVKAVNSTWFTAYHAYADHLQFLRDLSAQFPNTSEIVTSGNSLNGNAITGIHFWGSSGKGVKPAVILHGTVHAREWITTLVVEYFAYTLLTSTDATTKGFLDKYDFIFFPVVNPDGFLYTQNTDRLWRKNRQTNSGSSCVGRDINRNWNFQWNVPGGASTNPCAEDFKGAAAGDSVEFKALSAYIQKIKTAQGLKLYIDYHSYSQLFMTPYGYSCSAVAPNNSELQSLAKGAVAAIRAVHGTSFEYGPICSTIYQATGSSVDYVNDVIKADYTFTSELRDTGRYGFVLPANQIVPSGEEAYAGFNVIMAGRLSIAVVLLAVLLGYVYNFYVQRTVYVSGLFRNPEKTEVAPGDYKVIENAINCEDLHHHEPSGLIFAACEDAPLSRLAWFPPLGHFSNPSTERMKGKLQVIDPKTFKTQILALEGFSGPFVTHGIDVIDDPDKPKGEAVYIFAVNHKPNPEYYRENGDVNAPKSHSVVELFHHVIGSETARHVRTIWHPLFVTPNDLVAESPASFFVTNDHYYTEGLMRMVEDLLPMATWTNALHVQLQEPESVDGGDSAGVHASIALENLHNLNGLSHGRAKDDIFANGCASGFLHVGKIRGNANKVIKVTEVVEFGSPIDNPSYFRDPYANSSFDASGVVSCGPTRGIDFFSNKGKEFVLDPIMVWKASPKAGKREEGGATIKHGGNWDVNVIFQDDGHRIRSASTSVLMAIDPKEEGGRRKAWLFVSSYHASNVIAVKIDL</sequence>
<evidence type="ECO:0000256" key="8">
    <source>
        <dbReference type="ARBA" id="ARBA00022723"/>
    </source>
</evidence>
<dbReference type="OrthoDB" id="5307922at2759"/>
<evidence type="ECO:0000256" key="17">
    <source>
        <dbReference type="PROSITE-ProRule" id="PRU01379"/>
    </source>
</evidence>
<dbReference type="SUPFAM" id="SSF53187">
    <property type="entry name" value="Zn-dependent exopeptidases"/>
    <property type="match status" value="1"/>
</dbReference>
<evidence type="ECO:0000256" key="15">
    <source>
        <dbReference type="ARBA" id="ARBA00023157"/>
    </source>
</evidence>
<protein>
    <recommendedName>
        <fullName evidence="16">Carboxypeptidase M14A</fullName>
    </recommendedName>
</protein>
<dbReference type="PANTHER" id="PTHR11705">
    <property type="entry name" value="PROTEASE FAMILY M14 CARBOXYPEPTIDASE A,B"/>
    <property type="match status" value="1"/>
</dbReference>
<comment type="similarity">
    <text evidence="4 17">Belongs to the peptidase M14 family.</text>
</comment>
<dbReference type="AlphaFoldDB" id="A0A0F9ZQ36"/>
<organism evidence="20 21">
    <name type="scientific">Trichoderma harzianum</name>
    <name type="common">Hypocrea lixii</name>
    <dbReference type="NCBI Taxonomy" id="5544"/>
    <lineage>
        <taxon>Eukaryota</taxon>
        <taxon>Fungi</taxon>
        <taxon>Dikarya</taxon>
        <taxon>Ascomycota</taxon>
        <taxon>Pezizomycotina</taxon>
        <taxon>Sordariomycetes</taxon>
        <taxon>Hypocreomycetidae</taxon>
        <taxon>Hypocreales</taxon>
        <taxon>Hypocreaceae</taxon>
        <taxon>Trichoderma</taxon>
    </lineage>
</organism>
<comment type="function">
    <text evidence="2">Extracellular metalloprotease that contributes to pathogenicity.</text>
</comment>